<dbReference type="GO" id="GO:0004672">
    <property type="term" value="F:protein kinase activity"/>
    <property type="evidence" value="ECO:0007669"/>
    <property type="project" value="InterPro"/>
</dbReference>
<dbReference type="GO" id="GO:0016020">
    <property type="term" value="C:membrane"/>
    <property type="evidence" value="ECO:0007669"/>
    <property type="project" value="UniProtKB-SubCell"/>
</dbReference>
<evidence type="ECO:0000313" key="4">
    <source>
        <dbReference type="EMBL" id="KAG7581102.1"/>
    </source>
</evidence>
<dbReference type="AlphaFoldDB" id="A0A8T2B6C7"/>
<comment type="subcellular location">
    <subcellularLocation>
        <location evidence="1">Membrane</location>
        <topology evidence="1">Single-pass type I membrane protein</topology>
    </subcellularLocation>
</comment>
<proteinExistence type="predicted"/>
<dbReference type="Pfam" id="PF00069">
    <property type="entry name" value="Pkinase"/>
    <property type="match status" value="1"/>
</dbReference>
<comment type="caution">
    <text evidence="4">The sequence shown here is derived from an EMBL/GenBank/DDBJ whole genome shotgun (WGS) entry which is preliminary data.</text>
</comment>
<dbReference type="GO" id="GO:0005524">
    <property type="term" value="F:ATP binding"/>
    <property type="evidence" value="ECO:0007669"/>
    <property type="project" value="UniProtKB-UniRule"/>
</dbReference>
<sequence length="277" mass="30402">MGFTSSAGVDVSSLEKGQQCVSAFSSTSRFMDVLTEVDDYMTSNTSRLSVYASSPSFAFYKTARISPLVLTYYKLCLELRGSDLRTGNFSLDHIKAVTNNFDPANKIGEGGFGSVYKGVLSDGTLIAVKALSSNSSQGSQEFLNEIGMISSLRHSNLAKLYACCVDKKQLILVYEYLKNNCLARALFDEKFRVKIEWSTRDIKASNGLLDKDLNAKISDFGLAKLTNDGNSYMSPVGTTGYIAPEYAMRGQLTEKADVLVSVCSISMFIYFKTVLLM</sequence>
<feature type="binding site" evidence="2">
    <location>
        <position position="129"/>
    </location>
    <ligand>
        <name>ATP</name>
        <dbReference type="ChEBI" id="CHEBI:30616"/>
    </ligand>
</feature>
<dbReference type="InterPro" id="IPR051824">
    <property type="entry name" value="LRR_Rcpt-Like_S/T_Kinase"/>
</dbReference>
<keyword evidence="2" id="KW-0067">ATP-binding</keyword>
<evidence type="ECO:0000256" key="1">
    <source>
        <dbReference type="ARBA" id="ARBA00004479"/>
    </source>
</evidence>
<dbReference type="FunFam" id="3.30.200.20:FF:000217">
    <property type="entry name" value="probable LRR receptor-like serine/threonine-protein kinase At1g53430"/>
    <property type="match status" value="1"/>
</dbReference>
<keyword evidence="4" id="KW-0418">Kinase</keyword>
<dbReference type="PROSITE" id="PS50011">
    <property type="entry name" value="PROTEIN_KINASE_DOM"/>
    <property type="match status" value="1"/>
</dbReference>
<evidence type="ECO:0000313" key="5">
    <source>
        <dbReference type="Proteomes" id="UP000694251"/>
    </source>
</evidence>
<reference evidence="4 5" key="1">
    <citation type="submission" date="2020-12" db="EMBL/GenBank/DDBJ databases">
        <title>Concerted genomic and epigenomic changes stabilize Arabidopsis allopolyploids.</title>
        <authorList>
            <person name="Chen Z."/>
        </authorList>
    </citation>
    <scope>NUCLEOTIDE SEQUENCE [LARGE SCALE GENOMIC DNA]</scope>
    <source>
        <strain evidence="4">As9502</strain>
        <tissue evidence="4">Leaf</tissue>
    </source>
</reference>
<evidence type="ECO:0000256" key="2">
    <source>
        <dbReference type="PROSITE-ProRule" id="PRU10141"/>
    </source>
</evidence>
<dbReference type="SMART" id="SM00220">
    <property type="entry name" value="S_TKc"/>
    <property type="match status" value="1"/>
</dbReference>
<organism evidence="4 5">
    <name type="scientific">Arabidopsis suecica</name>
    <name type="common">Swedish thale-cress</name>
    <name type="synonym">Cardaminopsis suecica</name>
    <dbReference type="NCBI Taxonomy" id="45249"/>
    <lineage>
        <taxon>Eukaryota</taxon>
        <taxon>Viridiplantae</taxon>
        <taxon>Streptophyta</taxon>
        <taxon>Embryophyta</taxon>
        <taxon>Tracheophyta</taxon>
        <taxon>Spermatophyta</taxon>
        <taxon>Magnoliopsida</taxon>
        <taxon>eudicotyledons</taxon>
        <taxon>Gunneridae</taxon>
        <taxon>Pentapetalae</taxon>
        <taxon>rosids</taxon>
        <taxon>malvids</taxon>
        <taxon>Brassicales</taxon>
        <taxon>Brassicaceae</taxon>
        <taxon>Camelineae</taxon>
        <taxon>Arabidopsis</taxon>
    </lineage>
</organism>
<keyword evidence="2" id="KW-0547">Nucleotide-binding</keyword>
<dbReference type="Pfam" id="PF07714">
    <property type="entry name" value="PK_Tyr_Ser-Thr"/>
    <property type="match status" value="1"/>
</dbReference>
<dbReference type="InterPro" id="IPR017441">
    <property type="entry name" value="Protein_kinase_ATP_BS"/>
</dbReference>
<dbReference type="EMBL" id="JAEFBJ010000008">
    <property type="protein sequence ID" value="KAG7581102.1"/>
    <property type="molecule type" value="Genomic_DNA"/>
</dbReference>
<keyword evidence="4" id="KW-0808">Transferase</keyword>
<dbReference type="InterPro" id="IPR001245">
    <property type="entry name" value="Ser-Thr/Tyr_kinase_cat_dom"/>
</dbReference>
<dbReference type="PANTHER" id="PTHR48006">
    <property type="entry name" value="LEUCINE-RICH REPEAT-CONTAINING PROTEIN DDB_G0281931-RELATED"/>
    <property type="match status" value="1"/>
</dbReference>
<name>A0A8T2B6C7_ARASU</name>
<dbReference type="PANTHER" id="PTHR48006:SF68">
    <property type="entry name" value="PROTEIN KINASE DOMAIN-CONTAINING PROTEIN"/>
    <property type="match status" value="1"/>
</dbReference>
<dbReference type="OrthoDB" id="1070985at2759"/>
<dbReference type="PROSITE" id="PS00107">
    <property type="entry name" value="PROTEIN_KINASE_ATP"/>
    <property type="match status" value="1"/>
</dbReference>
<protein>
    <submittedName>
        <fullName evidence="4">Protein kinase domain</fullName>
    </submittedName>
</protein>
<dbReference type="InterPro" id="IPR000719">
    <property type="entry name" value="Prot_kinase_dom"/>
</dbReference>
<evidence type="ECO:0000259" key="3">
    <source>
        <dbReference type="PROSITE" id="PS50011"/>
    </source>
</evidence>
<gene>
    <name evidence="4" type="ORF">ISN44_As08g008340</name>
</gene>
<keyword evidence="5" id="KW-1185">Reference proteome</keyword>
<dbReference type="Proteomes" id="UP000694251">
    <property type="component" value="Chromosome 8"/>
</dbReference>
<accession>A0A8T2B6C7</accession>
<feature type="domain" description="Protein kinase" evidence="3">
    <location>
        <begin position="101"/>
        <end position="277"/>
    </location>
</feature>